<feature type="coiled-coil region" evidence="1">
    <location>
        <begin position="1101"/>
        <end position="1128"/>
    </location>
</feature>
<name>A0A2L2DJ28_MIMIV</name>
<sequence length="1213" mass="136147">MASTGQKRGASNFSMNEILGPKFKEFVDVLESQKLEPFLFKNMETDNTRTYTSKYAPNDIHYDFSEYVIAASAAFKRIENPDLGKAEAAEGYAENISTIFDELVSGKQTSGARLPNVTRFQPKQFVFEYDPSNVATKYLLPGYHLLPYDIRNYSDINNQPSTALVNAIKYLYHYIALLNVQSADATEIINTLKYDNIYFNRYVTEIVNDISTRDYFKTPVQYAADTNNLVRDAVLNGLTSIAWQIITKFRNNSVEESKLRGVNIGNIPETAFTKTSSGELARYLTESVAAPGDNFAAEITNVFRNLNGLDKLATIGTDTKLATLGLSKEAVIKYNIDALLNPEYILDPRIIKSVSVDELNSGILSKTAAPTAPPVAPLGTGTGIPTVPKTTPTAPGDQILSLRYLYNTTGTGDKAVLVTESQGTSGSKIVDVNLVKVIPDLIDSISGVGQDIGAYTAGSGYGLVRAILLAVSYYMIVNQVTFEDLKKRVVNVGDMDHYGNIIGLLREISKNYAVFENRLRLVPKNQDYNDLRDAFISEFTLTSYKSFERSQTGEYGTRTTPITSVKKTSNLQDPEIYDFYKNTVANKPDFYSQFFNLVRTDSGSVTPDVNITEAVDKQGADLAKYRLNVRKVSGYSRFSEGQRGGLYGDVIFISRIPDYPANGSIGRVWLSRDQFVDVASLNSRGSEALRTIARNVYYSPTSDTVQIYNIPIQVDPIIRSVARMPLFSLNNQNYFGNLLRASVTSSISPTLTPAWKENETRLSEHILRHDSKWERIDDDFVLKGPDGNVVDHKFVNNCAFIGSSEQECLDVLSQCLAPNGQSINDRCSQLTDFNFNVDLPVNKLKEEVMKINPFVAFNILRQFGFASYLTEEKFEPIRNFRRYKVQSVGSWLKELVENSDRCRNPNISNDPCKPQTLRQYLGDAVADKILAMAKDPSKFPFFNYLDMLVEWVNANPQALNPEESKYTKASSKYPNVNDSFRTYDYLNPYKPAYYRRNLGSLNCGLERLKSNIVNELSGLNGHAFISNIASIPSEIQMPLSRSSFVSPVPFGNFVPIMSGGNFYELENELKNINNQYGYTLFNQIYTDLLETMRSMQGDRKINLSEHTKEQINEKLENFKRAEDALRESVVRTIERNKLYQASRGYINPFNVPSDKLPAVLAKHSNLLHLSSAYNKKAINLIDLFKTISEAIMSKLGDAESKSMYTRPLSATYH</sequence>
<keyword evidence="1" id="KW-0175">Coiled coil</keyword>
<organism evidence="2">
    <name type="scientific">Acanthamoeba polyphaga mimivirus</name>
    <name type="common">APMV</name>
    <dbReference type="NCBI Taxonomy" id="212035"/>
    <lineage>
        <taxon>Viruses</taxon>
        <taxon>Varidnaviria</taxon>
        <taxon>Bamfordvirae</taxon>
        <taxon>Nucleocytoviricota</taxon>
        <taxon>Megaviricetes</taxon>
        <taxon>Imitervirales</taxon>
        <taxon>Mimiviridae</taxon>
        <taxon>Megamimivirinae</taxon>
        <taxon>Mimivirus</taxon>
        <taxon>Mimivirus bradfordmassiliense</taxon>
    </lineage>
</organism>
<accession>A0A2L2DJ28</accession>
<proteinExistence type="predicted"/>
<dbReference type="Proteomes" id="UP000280369">
    <property type="component" value="Segment"/>
</dbReference>
<reference evidence="2" key="1">
    <citation type="journal article" date="2017" name="Front. Microbiol.">
        <title>Genome Characterization of the First Mimiviruses of Lineage C Isolated in Brazil.</title>
        <authorList>
            <person name="Assis F.L."/>
            <person name="Franco-Luiz A.P.M."/>
            <person name="Dos Santos R.N."/>
            <person name="Campos F.S."/>
            <person name="Dornas F.P."/>
            <person name="Borato P.V.M."/>
            <person name="Franco A.C."/>
            <person name="Abrahao J.S."/>
            <person name="Colson P."/>
            <person name="Scola B."/>
        </authorList>
    </citation>
    <scope>NUCLEOTIDE SEQUENCE [LARGE SCALE GENOMIC DNA]</scope>
</reference>
<protein>
    <submittedName>
        <fullName evidence="2">Uncharacterized protein</fullName>
    </submittedName>
</protein>
<evidence type="ECO:0000313" key="2">
    <source>
        <dbReference type="EMBL" id="AVG46178.1"/>
    </source>
</evidence>
<organismHost>
    <name type="scientific">Acanthamoeba polyphaga</name>
    <name type="common">Amoeba</name>
    <dbReference type="NCBI Taxonomy" id="5757"/>
</organismHost>
<evidence type="ECO:0000256" key="1">
    <source>
        <dbReference type="SAM" id="Coils"/>
    </source>
</evidence>
<dbReference type="EMBL" id="MG602507">
    <property type="protein sequence ID" value="AVG46178.1"/>
    <property type="molecule type" value="Genomic_DNA"/>
</dbReference>